<organism evidence="1 2">
    <name type="scientific">Cupriavidus gilardii J11</name>
    <dbReference type="NCBI Taxonomy" id="936133"/>
    <lineage>
        <taxon>Bacteria</taxon>
        <taxon>Pseudomonadati</taxon>
        <taxon>Pseudomonadota</taxon>
        <taxon>Betaproteobacteria</taxon>
        <taxon>Burkholderiales</taxon>
        <taxon>Burkholderiaceae</taxon>
        <taxon>Cupriavidus</taxon>
    </lineage>
</organism>
<accession>A0A562BDU8</accession>
<gene>
    <name evidence="1" type="ORF">L602_003100000380</name>
</gene>
<dbReference type="AlphaFoldDB" id="A0A562BDU8"/>
<reference evidence="1 2" key="1">
    <citation type="submission" date="2019-07" db="EMBL/GenBank/DDBJ databases">
        <title>Genome sequencing of lignin-degrading bacterial isolates.</title>
        <authorList>
            <person name="Gladden J."/>
        </authorList>
    </citation>
    <scope>NUCLEOTIDE SEQUENCE [LARGE SCALE GENOMIC DNA]</scope>
    <source>
        <strain evidence="1 2">J11</strain>
    </source>
</reference>
<dbReference type="InterPro" id="IPR035959">
    <property type="entry name" value="RutC-like_sf"/>
</dbReference>
<dbReference type="InterPro" id="IPR035709">
    <property type="entry name" value="YoaB-like"/>
</dbReference>
<dbReference type="PANTHER" id="PTHR47328:SF1">
    <property type="entry name" value="RUTC FAMILY PROTEIN YOAB"/>
    <property type="match status" value="1"/>
</dbReference>
<sequence length="129" mass="13789">MTTNTSPNASPNARGIVRLDQNHRRSRAVVAGGMVFLAGQVADDKAGDIAVQTRQALAKVDALLAEAGTDRRRALTAQIWLADMADYDGFNAVWDAWVVPGETPTRCCGKVQLADPAFRVEIVITAALP</sequence>
<dbReference type="EMBL" id="VLJN01000025">
    <property type="protein sequence ID" value="TWG83353.1"/>
    <property type="molecule type" value="Genomic_DNA"/>
</dbReference>
<dbReference type="InterPro" id="IPR006175">
    <property type="entry name" value="YjgF/YER057c/UK114"/>
</dbReference>
<evidence type="ECO:0000313" key="1">
    <source>
        <dbReference type="EMBL" id="TWG83353.1"/>
    </source>
</evidence>
<dbReference type="CDD" id="cd06150">
    <property type="entry name" value="YjgF_YER057c_UK114_like_2"/>
    <property type="match status" value="1"/>
</dbReference>
<comment type="caution">
    <text evidence="1">The sequence shown here is derived from an EMBL/GenBank/DDBJ whole genome shotgun (WGS) entry which is preliminary data.</text>
</comment>
<dbReference type="OrthoDB" id="6899345at2"/>
<dbReference type="Pfam" id="PF01042">
    <property type="entry name" value="Ribonuc_L-PSP"/>
    <property type="match status" value="1"/>
</dbReference>
<dbReference type="Proteomes" id="UP000318141">
    <property type="component" value="Unassembled WGS sequence"/>
</dbReference>
<dbReference type="Gene3D" id="3.30.1330.40">
    <property type="entry name" value="RutC-like"/>
    <property type="match status" value="1"/>
</dbReference>
<evidence type="ECO:0000313" key="2">
    <source>
        <dbReference type="Proteomes" id="UP000318141"/>
    </source>
</evidence>
<proteinExistence type="predicted"/>
<dbReference type="PANTHER" id="PTHR47328">
    <property type="match status" value="1"/>
</dbReference>
<protein>
    <submittedName>
        <fullName evidence="1">Enamine deaminase RidA (YjgF/YER057c/UK114 family)</fullName>
    </submittedName>
</protein>
<name>A0A562BDU8_9BURK</name>
<keyword evidence="2" id="KW-1185">Reference proteome</keyword>
<dbReference type="SUPFAM" id="SSF55298">
    <property type="entry name" value="YjgF-like"/>
    <property type="match status" value="1"/>
</dbReference>